<dbReference type="Proteomes" id="UP000789901">
    <property type="component" value="Unassembled WGS sequence"/>
</dbReference>
<proteinExistence type="predicted"/>
<keyword evidence="2" id="KW-1185">Reference proteome</keyword>
<comment type="caution">
    <text evidence="1">The sequence shown here is derived from an EMBL/GenBank/DDBJ whole genome shotgun (WGS) entry which is preliminary data.</text>
</comment>
<organism evidence="1 2">
    <name type="scientific">Gigaspora margarita</name>
    <dbReference type="NCBI Taxonomy" id="4874"/>
    <lineage>
        <taxon>Eukaryota</taxon>
        <taxon>Fungi</taxon>
        <taxon>Fungi incertae sedis</taxon>
        <taxon>Mucoromycota</taxon>
        <taxon>Glomeromycotina</taxon>
        <taxon>Glomeromycetes</taxon>
        <taxon>Diversisporales</taxon>
        <taxon>Gigasporaceae</taxon>
        <taxon>Gigaspora</taxon>
    </lineage>
</organism>
<reference evidence="1 2" key="1">
    <citation type="submission" date="2021-06" db="EMBL/GenBank/DDBJ databases">
        <authorList>
            <person name="Kallberg Y."/>
            <person name="Tangrot J."/>
            <person name="Rosling A."/>
        </authorList>
    </citation>
    <scope>NUCLEOTIDE SEQUENCE [LARGE SCALE GENOMIC DNA]</scope>
    <source>
        <strain evidence="1 2">120-4 pot B 10/14</strain>
    </source>
</reference>
<accession>A0ABN7V609</accession>
<protein>
    <submittedName>
        <fullName evidence="1">32530_t:CDS:1</fullName>
    </submittedName>
</protein>
<evidence type="ECO:0000313" key="2">
    <source>
        <dbReference type="Proteomes" id="UP000789901"/>
    </source>
</evidence>
<sequence length="41" mass="4678">KKNSVLERNGKTFEKYKTINTIEDIVKTDPSNIRVGVSELI</sequence>
<name>A0ABN7V609_GIGMA</name>
<evidence type="ECO:0000313" key="1">
    <source>
        <dbReference type="EMBL" id="CAG8735524.1"/>
    </source>
</evidence>
<gene>
    <name evidence="1" type="ORF">GMARGA_LOCUS14811</name>
</gene>
<dbReference type="EMBL" id="CAJVQB010009972">
    <property type="protein sequence ID" value="CAG8735524.1"/>
    <property type="molecule type" value="Genomic_DNA"/>
</dbReference>
<feature type="non-terminal residue" evidence="1">
    <location>
        <position position="1"/>
    </location>
</feature>